<evidence type="ECO:0000256" key="8">
    <source>
        <dbReference type="RuleBase" id="RU364068"/>
    </source>
</evidence>
<evidence type="ECO:0000256" key="1">
    <source>
        <dbReference type="ARBA" id="ARBA00001033"/>
    </source>
</evidence>
<dbReference type="GO" id="GO:0007165">
    <property type="term" value="P:signal transduction"/>
    <property type="evidence" value="ECO:0007669"/>
    <property type="project" value="TreeGrafter"/>
</dbReference>
<protein>
    <recommendedName>
        <fullName evidence="8">Inositol-1-monophosphatase</fullName>
        <ecNumber evidence="8">3.1.3.25</ecNumber>
    </recommendedName>
</protein>
<accession>A0A4Y5YN79</accession>
<sequence>MADVRRRSHSTAGAARRFAGLERLLHGSPVRSASSGPAAGAAGRSGPAAVPGRTLPGLPGPVLAGTAGASCAAGARCPRCLPRSSAGSAVPAAVSLELELADLASRIAREAGDLARTRRAEGVHLAATKSTIADIVTDADREVELLIRERLRVARPGDGFLGEESEAERGESGITWVVDPIDGTVNYAYGIPSYAVSIAAVRGSAVAGEWEALSAAVYAPASAEMFTAARGHGAFLGDARLSVTTETSAGALLATGFGYDPATHDGDLATVRRIMSIARDLRRAGAASLDLAFVAAGRLDGYFERGLKPWDHAAGALLVTEAGGSVSLIDRDSTRPMLIAGGIEVHRRVLDILRDET</sequence>
<organism evidence="10 11">
    <name type="scientific">Microbacterium foliorum</name>
    <dbReference type="NCBI Taxonomy" id="104336"/>
    <lineage>
        <taxon>Bacteria</taxon>
        <taxon>Bacillati</taxon>
        <taxon>Actinomycetota</taxon>
        <taxon>Actinomycetes</taxon>
        <taxon>Micrococcales</taxon>
        <taxon>Microbacteriaceae</taxon>
        <taxon>Microbacterium</taxon>
    </lineage>
</organism>
<name>A0A4Y5YN79_9MICO</name>
<dbReference type="Pfam" id="PF00459">
    <property type="entry name" value="Inositol_P"/>
    <property type="match status" value="1"/>
</dbReference>
<dbReference type="GO" id="GO:0046854">
    <property type="term" value="P:phosphatidylinositol phosphate biosynthetic process"/>
    <property type="evidence" value="ECO:0007669"/>
    <property type="project" value="InterPro"/>
</dbReference>
<dbReference type="InterPro" id="IPR033942">
    <property type="entry name" value="IMPase"/>
</dbReference>
<dbReference type="Proteomes" id="UP000316125">
    <property type="component" value="Chromosome"/>
</dbReference>
<feature type="binding site" evidence="7">
    <location>
        <position position="182"/>
    </location>
    <ligand>
        <name>Mg(2+)</name>
        <dbReference type="ChEBI" id="CHEBI:18420"/>
        <label>1</label>
        <note>catalytic</note>
    </ligand>
</feature>
<dbReference type="EC" id="3.1.3.25" evidence="8"/>
<dbReference type="OrthoDB" id="9772456at2"/>
<keyword evidence="6 7" id="KW-0460">Magnesium</keyword>
<dbReference type="GO" id="GO:0008934">
    <property type="term" value="F:inositol monophosphate 1-phosphatase activity"/>
    <property type="evidence" value="ECO:0007669"/>
    <property type="project" value="InterPro"/>
</dbReference>
<dbReference type="InterPro" id="IPR000760">
    <property type="entry name" value="Inositol_monophosphatase-like"/>
</dbReference>
<dbReference type="PANTHER" id="PTHR20854">
    <property type="entry name" value="INOSITOL MONOPHOSPHATASE"/>
    <property type="match status" value="1"/>
</dbReference>
<dbReference type="EMBL" id="CP041040">
    <property type="protein sequence ID" value="QDE34058.1"/>
    <property type="molecule type" value="Genomic_DNA"/>
</dbReference>
<evidence type="ECO:0000313" key="10">
    <source>
        <dbReference type="EMBL" id="QDE34058.1"/>
    </source>
</evidence>
<comment type="similarity">
    <text evidence="3 8">Belongs to the inositol monophosphatase superfamily.</text>
</comment>
<dbReference type="CDD" id="cd01639">
    <property type="entry name" value="IMPase"/>
    <property type="match status" value="1"/>
</dbReference>
<dbReference type="InterPro" id="IPR020550">
    <property type="entry name" value="Inositol_monophosphatase_CS"/>
</dbReference>
<evidence type="ECO:0000256" key="5">
    <source>
        <dbReference type="ARBA" id="ARBA00022801"/>
    </source>
</evidence>
<comment type="cofactor">
    <cofactor evidence="2 7 8">
        <name>Mg(2+)</name>
        <dbReference type="ChEBI" id="CHEBI:18420"/>
    </cofactor>
</comment>
<keyword evidence="4 7" id="KW-0479">Metal-binding</keyword>
<dbReference type="PRINTS" id="PR00377">
    <property type="entry name" value="IMPHPHTASES"/>
</dbReference>
<evidence type="ECO:0000256" key="6">
    <source>
        <dbReference type="ARBA" id="ARBA00022842"/>
    </source>
</evidence>
<feature type="region of interest" description="Disordered" evidence="9">
    <location>
        <begin position="29"/>
        <end position="54"/>
    </location>
</feature>
<gene>
    <name evidence="10" type="ORF">FIV50_04175</name>
</gene>
<evidence type="ECO:0000256" key="7">
    <source>
        <dbReference type="PIRSR" id="PIRSR600760-2"/>
    </source>
</evidence>
<dbReference type="GO" id="GO:0006020">
    <property type="term" value="P:inositol metabolic process"/>
    <property type="evidence" value="ECO:0007669"/>
    <property type="project" value="TreeGrafter"/>
</dbReference>
<evidence type="ECO:0000256" key="2">
    <source>
        <dbReference type="ARBA" id="ARBA00001946"/>
    </source>
</evidence>
<reference evidence="10 11" key="1">
    <citation type="submission" date="2019-06" db="EMBL/GenBank/DDBJ databases">
        <title>Complete genome of Microbacterium foliorum M2.</title>
        <authorList>
            <person name="Cao G."/>
        </authorList>
    </citation>
    <scope>NUCLEOTIDE SEQUENCE [LARGE SCALE GENOMIC DNA]</scope>
    <source>
        <strain evidence="10 11">M2</strain>
    </source>
</reference>
<keyword evidence="5 8" id="KW-0378">Hydrolase</keyword>
<comment type="catalytic activity">
    <reaction evidence="1 8">
        <text>a myo-inositol phosphate + H2O = myo-inositol + phosphate</text>
        <dbReference type="Rhea" id="RHEA:24056"/>
        <dbReference type="ChEBI" id="CHEBI:15377"/>
        <dbReference type="ChEBI" id="CHEBI:17268"/>
        <dbReference type="ChEBI" id="CHEBI:43474"/>
        <dbReference type="ChEBI" id="CHEBI:84139"/>
        <dbReference type="EC" id="3.1.3.25"/>
    </reaction>
</comment>
<evidence type="ECO:0000256" key="4">
    <source>
        <dbReference type="ARBA" id="ARBA00022723"/>
    </source>
</evidence>
<dbReference type="Gene3D" id="3.40.190.80">
    <property type="match status" value="1"/>
</dbReference>
<feature type="binding site" evidence="7">
    <location>
        <position position="311"/>
    </location>
    <ligand>
        <name>Mg(2+)</name>
        <dbReference type="ChEBI" id="CHEBI:18420"/>
        <label>1</label>
        <note>catalytic</note>
    </ligand>
</feature>
<proteinExistence type="inferred from homology"/>
<dbReference type="AlphaFoldDB" id="A0A4Y5YN79"/>
<dbReference type="SUPFAM" id="SSF56655">
    <property type="entry name" value="Carbohydrate phosphatase"/>
    <property type="match status" value="1"/>
</dbReference>
<feature type="binding site" evidence="7">
    <location>
        <position position="179"/>
    </location>
    <ligand>
        <name>Mg(2+)</name>
        <dbReference type="ChEBI" id="CHEBI:18420"/>
        <label>1</label>
        <note>catalytic</note>
    </ligand>
</feature>
<dbReference type="PROSITE" id="PS00630">
    <property type="entry name" value="IMP_2"/>
    <property type="match status" value="1"/>
</dbReference>
<dbReference type="GO" id="GO:0046872">
    <property type="term" value="F:metal ion binding"/>
    <property type="evidence" value="ECO:0007669"/>
    <property type="project" value="UniProtKB-KW"/>
</dbReference>
<feature type="binding site" evidence="7">
    <location>
        <position position="163"/>
    </location>
    <ligand>
        <name>Mg(2+)</name>
        <dbReference type="ChEBI" id="CHEBI:18420"/>
        <label>1</label>
        <note>catalytic</note>
    </ligand>
</feature>
<feature type="binding site" evidence="7">
    <location>
        <position position="181"/>
    </location>
    <ligand>
        <name>Mg(2+)</name>
        <dbReference type="ChEBI" id="CHEBI:18420"/>
        <label>1</label>
        <note>catalytic</note>
    </ligand>
</feature>
<evidence type="ECO:0000256" key="9">
    <source>
        <dbReference type="SAM" id="MobiDB-lite"/>
    </source>
</evidence>
<dbReference type="InterPro" id="IPR020583">
    <property type="entry name" value="Inositol_monoP_metal-BS"/>
</dbReference>
<feature type="compositionally biased region" description="Low complexity" evidence="9">
    <location>
        <begin position="29"/>
        <end position="53"/>
    </location>
</feature>
<dbReference type="Gene3D" id="3.30.540.10">
    <property type="entry name" value="Fructose-1,6-Bisphosphatase, subunit A, domain 1"/>
    <property type="match status" value="1"/>
</dbReference>
<evidence type="ECO:0000256" key="3">
    <source>
        <dbReference type="ARBA" id="ARBA00009759"/>
    </source>
</evidence>
<dbReference type="PROSITE" id="PS00629">
    <property type="entry name" value="IMP_1"/>
    <property type="match status" value="1"/>
</dbReference>
<evidence type="ECO:0000313" key="11">
    <source>
        <dbReference type="Proteomes" id="UP000316125"/>
    </source>
</evidence>
<dbReference type="PANTHER" id="PTHR20854:SF4">
    <property type="entry name" value="INOSITOL-1-MONOPHOSPHATASE-RELATED"/>
    <property type="match status" value="1"/>
</dbReference>